<comment type="caution">
    <text evidence="2">The sequence shown here is derived from an EMBL/GenBank/DDBJ whole genome shotgun (WGS) entry which is preliminary data.</text>
</comment>
<reference evidence="2" key="1">
    <citation type="submission" date="2021-01" db="EMBL/GenBank/DDBJ databases">
        <title>Modified the classification status of verrucomicrobia.</title>
        <authorList>
            <person name="Feng X."/>
        </authorList>
    </citation>
    <scope>NUCLEOTIDE SEQUENCE</scope>
    <source>
        <strain evidence="2">KCTC 22201</strain>
    </source>
</reference>
<accession>A0A934R849</accession>
<organism evidence="2 3">
    <name type="scientific">Haloferula rosea</name>
    <dbReference type="NCBI Taxonomy" id="490093"/>
    <lineage>
        <taxon>Bacteria</taxon>
        <taxon>Pseudomonadati</taxon>
        <taxon>Verrucomicrobiota</taxon>
        <taxon>Verrucomicrobiia</taxon>
        <taxon>Verrucomicrobiales</taxon>
        <taxon>Verrucomicrobiaceae</taxon>
        <taxon>Haloferula</taxon>
    </lineage>
</organism>
<sequence>MQKKKKMSGCGIAALIGGLLILGVIVLAVFGFYWMFSARKMEVEEKVAMAQSAAIRDSAIASLDEDGRLLYDESDWPVFEPLKPGDAVSRDHYLISTIDTTATELARENFRERADGAPVAWTMKLEDVSSGPGDELVADFVITYGIRHRGGGGSYSQLNVTAVFGEEERESLLKLRRGNWVTVNGTLSLSGRQPRILDANIVKPDVINEKQGE</sequence>
<dbReference type="RefSeq" id="WP_234044592.1">
    <property type="nucleotide sequence ID" value="NZ_JAENII010000005.1"/>
</dbReference>
<evidence type="ECO:0000256" key="1">
    <source>
        <dbReference type="SAM" id="Phobius"/>
    </source>
</evidence>
<gene>
    <name evidence="2" type="ORF">JIN81_08260</name>
</gene>
<keyword evidence="1" id="KW-0472">Membrane</keyword>
<dbReference type="EMBL" id="JAENII010000005">
    <property type="protein sequence ID" value="MBK1827009.1"/>
    <property type="molecule type" value="Genomic_DNA"/>
</dbReference>
<keyword evidence="1" id="KW-0812">Transmembrane</keyword>
<keyword evidence="1" id="KW-1133">Transmembrane helix</keyword>
<name>A0A934R849_9BACT</name>
<evidence type="ECO:0000313" key="2">
    <source>
        <dbReference type="EMBL" id="MBK1827009.1"/>
    </source>
</evidence>
<feature type="transmembrane region" description="Helical" evidence="1">
    <location>
        <begin position="12"/>
        <end position="36"/>
    </location>
</feature>
<protein>
    <submittedName>
        <fullName evidence="2">Uncharacterized protein</fullName>
    </submittedName>
</protein>
<dbReference type="AlphaFoldDB" id="A0A934R849"/>
<evidence type="ECO:0000313" key="3">
    <source>
        <dbReference type="Proteomes" id="UP000658278"/>
    </source>
</evidence>
<proteinExistence type="predicted"/>
<keyword evidence="3" id="KW-1185">Reference proteome</keyword>
<dbReference type="Proteomes" id="UP000658278">
    <property type="component" value="Unassembled WGS sequence"/>
</dbReference>